<dbReference type="GO" id="GO:0005829">
    <property type="term" value="C:cytosol"/>
    <property type="evidence" value="ECO:0007669"/>
    <property type="project" value="TreeGrafter"/>
</dbReference>
<dbReference type="PANTHER" id="PTHR46566">
    <property type="entry name" value="1-PHOSPHOFRUCTOKINASE-RELATED"/>
    <property type="match status" value="1"/>
</dbReference>
<proteinExistence type="inferred from homology"/>
<evidence type="ECO:0000256" key="2">
    <source>
        <dbReference type="ARBA" id="ARBA00022679"/>
    </source>
</evidence>
<dbReference type="EC" id="2.7.1.144" evidence="6"/>
<dbReference type="OrthoDB" id="2035481at2"/>
<dbReference type="GO" id="GO:2001059">
    <property type="term" value="P:D-tagatose 6-phosphate catabolic process"/>
    <property type="evidence" value="ECO:0007669"/>
    <property type="project" value="UniProtKB-UniPathway"/>
</dbReference>
<reference evidence="8 9" key="1">
    <citation type="submission" date="2019-03" db="EMBL/GenBank/DDBJ databases">
        <title>Genomic Encyclopedia of Type Strains, Phase IV (KMG-IV): sequencing the most valuable type-strain genomes for metagenomic binning, comparative biology and taxonomic classification.</title>
        <authorList>
            <person name="Goeker M."/>
        </authorList>
    </citation>
    <scope>NUCLEOTIDE SEQUENCE [LARGE SCALE GENOMIC DNA]</scope>
    <source>
        <strain evidence="8 9">DSM 24176</strain>
    </source>
</reference>
<keyword evidence="5 6" id="KW-0067">ATP-binding</keyword>
<dbReference type="Gene3D" id="3.40.1190.20">
    <property type="match status" value="1"/>
</dbReference>
<name>A0A4R1MIA9_9FIRM</name>
<accession>A0A4R1MIA9</accession>
<protein>
    <recommendedName>
        <fullName evidence="6">Tagatose-6-phosphate kinase</fullName>
        <ecNumber evidence="6">2.7.1.144</ecNumber>
    </recommendedName>
</protein>
<gene>
    <name evidence="8" type="ORF">EDC19_2163</name>
</gene>
<evidence type="ECO:0000256" key="1">
    <source>
        <dbReference type="ARBA" id="ARBA00005380"/>
    </source>
</evidence>
<dbReference type="GO" id="GO:0005524">
    <property type="term" value="F:ATP binding"/>
    <property type="evidence" value="ECO:0007669"/>
    <property type="project" value="UniProtKB-KW"/>
</dbReference>
<evidence type="ECO:0000256" key="3">
    <source>
        <dbReference type="ARBA" id="ARBA00022741"/>
    </source>
</evidence>
<dbReference type="GO" id="GO:0009024">
    <property type="term" value="F:tagatose-6-phosphate kinase activity"/>
    <property type="evidence" value="ECO:0007669"/>
    <property type="project" value="UniProtKB-EC"/>
</dbReference>
<dbReference type="InterPro" id="IPR011611">
    <property type="entry name" value="PfkB_dom"/>
</dbReference>
<evidence type="ECO:0000259" key="7">
    <source>
        <dbReference type="Pfam" id="PF00294"/>
    </source>
</evidence>
<comment type="caution">
    <text evidence="8">The sequence shown here is derived from an EMBL/GenBank/DDBJ whole genome shotgun (WGS) entry which is preliminary data.</text>
</comment>
<dbReference type="RefSeq" id="WP_132282864.1">
    <property type="nucleotide sequence ID" value="NZ_SMGQ01000014.1"/>
</dbReference>
<sequence>MILSVTLNPSIYKTSIIEDFQLSQTNEIEDYRIELNDGPIHTVHAIKVLQGEPLLVGFNGGPGGRYLKSYLEKSKIKSDFTWMHQEIKTIHKLIDNKKNIETLLIDKGINIDEKAIRTFFQKLQNHIQEVSIMILSGDMPRGIKKEDIYRIMSIAKEKEKKMVISLETDILKSILEKSPYAIFLDEKNLDELEIDINNEENMLKEIYKLLVHYKIKCIGLYLGDSKIYTISKNKICVVDSSKRAQITVNNDKGIKDAILGCFALGIDRKYEQEKITKQMCGVELASQVAQYDVLCQRKDVDYYTKKTKIKEVMCKANKFTI</sequence>
<comment type="similarity">
    <text evidence="1">Belongs to the carbohydrate kinase pfkB family.</text>
</comment>
<dbReference type="EMBL" id="SMGQ01000014">
    <property type="protein sequence ID" value="TCK92428.1"/>
    <property type="molecule type" value="Genomic_DNA"/>
</dbReference>
<organism evidence="8 9">
    <name type="scientific">Natranaerovirga hydrolytica</name>
    <dbReference type="NCBI Taxonomy" id="680378"/>
    <lineage>
        <taxon>Bacteria</taxon>
        <taxon>Bacillati</taxon>
        <taxon>Bacillota</taxon>
        <taxon>Clostridia</taxon>
        <taxon>Lachnospirales</taxon>
        <taxon>Natranaerovirgaceae</taxon>
        <taxon>Natranaerovirga</taxon>
    </lineage>
</organism>
<comment type="catalytic activity">
    <reaction evidence="6">
        <text>D-tagatofuranose 6-phosphate + ATP = D-tagatofuranose 1,6-bisphosphate + ADP + H(+)</text>
        <dbReference type="Rhea" id="RHEA:12420"/>
        <dbReference type="ChEBI" id="CHEBI:15378"/>
        <dbReference type="ChEBI" id="CHEBI:30616"/>
        <dbReference type="ChEBI" id="CHEBI:58694"/>
        <dbReference type="ChEBI" id="CHEBI:58695"/>
        <dbReference type="ChEBI" id="CHEBI:456216"/>
        <dbReference type="EC" id="2.7.1.144"/>
    </reaction>
</comment>
<dbReference type="PANTHER" id="PTHR46566:SF1">
    <property type="entry name" value="1-PHOSPHOFRUCTOKINASE"/>
    <property type="match status" value="1"/>
</dbReference>
<evidence type="ECO:0000256" key="4">
    <source>
        <dbReference type="ARBA" id="ARBA00022777"/>
    </source>
</evidence>
<dbReference type="AlphaFoldDB" id="A0A4R1MIA9"/>
<keyword evidence="6" id="KW-0423">Lactose metabolism</keyword>
<comment type="pathway">
    <text evidence="6">Carbohydrate metabolism; D-tagatose 6-phosphate degradation; D-glyceraldehyde 3-phosphate and glycerone phosphate from D-tagatose 6-phosphate: step 1/2.</text>
</comment>
<dbReference type="UniPathway" id="UPA00704">
    <property type="reaction ID" value="UER00715"/>
</dbReference>
<evidence type="ECO:0000256" key="6">
    <source>
        <dbReference type="PIRNR" id="PIRNR000535"/>
    </source>
</evidence>
<dbReference type="InterPro" id="IPR017583">
    <property type="entry name" value="Tagatose/fructose_Pkinase"/>
</dbReference>
<keyword evidence="4 8" id="KW-0418">Kinase</keyword>
<comment type="similarity">
    <text evidence="6">Belongs to the carbohydrate kinase PfkB family. LacC subfamily.</text>
</comment>
<keyword evidence="3 6" id="KW-0547">Nucleotide-binding</keyword>
<evidence type="ECO:0000313" key="9">
    <source>
        <dbReference type="Proteomes" id="UP000294545"/>
    </source>
</evidence>
<dbReference type="PIRSF" id="PIRSF000535">
    <property type="entry name" value="1PFK/6PFK/LacC"/>
    <property type="match status" value="1"/>
</dbReference>
<dbReference type="Proteomes" id="UP000294545">
    <property type="component" value="Unassembled WGS sequence"/>
</dbReference>
<feature type="domain" description="Carbohydrate kinase PfkB" evidence="7">
    <location>
        <begin position="43"/>
        <end position="193"/>
    </location>
</feature>
<evidence type="ECO:0000256" key="5">
    <source>
        <dbReference type="ARBA" id="ARBA00022840"/>
    </source>
</evidence>
<keyword evidence="2 6" id="KW-0808">Transferase</keyword>
<dbReference type="Pfam" id="PF00294">
    <property type="entry name" value="PfkB"/>
    <property type="match status" value="1"/>
</dbReference>
<keyword evidence="9" id="KW-1185">Reference proteome</keyword>
<dbReference type="GO" id="GO:0008443">
    <property type="term" value="F:phosphofructokinase activity"/>
    <property type="evidence" value="ECO:0007669"/>
    <property type="project" value="TreeGrafter"/>
</dbReference>
<dbReference type="InterPro" id="IPR029056">
    <property type="entry name" value="Ribokinase-like"/>
</dbReference>
<dbReference type="SUPFAM" id="SSF53613">
    <property type="entry name" value="Ribokinase-like"/>
    <property type="match status" value="1"/>
</dbReference>
<evidence type="ECO:0000313" key="8">
    <source>
        <dbReference type="EMBL" id="TCK92428.1"/>
    </source>
</evidence>
<dbReference type="GO" id="GO:0005988">
    <property type="term" value="P:lactose metabolic process"/>
    <property type="evidence" value="ECO:0007669"/>
    <property type="project" value="UniProtKB-KW"/>
</dbReference>